<accession>A0ABW2Y219</accession>
<dbReference type="CDD" id="cd16913">
    <property type="entry name" value="YkuD_like"/>
    <property type="match status" value="1"/>
</dbReference>
<evidence type="ECO:0000256" key="7">
    <source>
        <dbReference type="SAM" id="Phobius"/>
    </source>
</evidence>
<evidence type="ECO:0000256" key="5">
    <source>
        <dbReference type="ARBA" id="ARBA00023316"/>
    </source>
</evidence>
<feature type="domain" description="L,D-TPase catalytic" evidence="8">
    <location>
        <begin position="380"/>
        <end position="498"/>
    </location>
</feature>
<evidence type="ECO:0000256" key="2">
    <source>
        <dbReference type="ARBA" id="ARBA00022679"/>
    </source>
</evidence>
<dbReference type="PANTHER" id="PTHR30582">
    <property type="entry name" value="L,D-TRANSPEPTIDASE"/>
    <property type="match status" value="1"/>
</dbReference>
<keyword evidence="2" id="KW-0808">Transferase</keyword>
<protein>
    <submittedName>
        <fullName evidence="9">L,D-transpeptidase family protein</fullName>
    </submittedName>
</protein>
<proteinExistence type="predicted"/>
<evidence type="ECO:0000313" key="9">
    <source>
        <dbReference type="EMBL" id="MFD0704302.1"/>
    </source>
</evidence>
<keyword evidence="10" id="KW-1185">Reference proteome</keyword>
<reference evidence="10" key="1">
    <citation type="journal article" date="2019" name="Int. J. Syst. Evol. Microbiol.">
        <title>The Global Catalogue of Microorganisms (GCM) 10K type strain sequencing project: providing services to taxonomists for standard genome sequencing and annotation.</title>
        <authorList>
            <consortium name="The Broad Institute Genomics Platform"/>
            <consortium name="The Broad Institute Genome Sequencing Center for Infectious Disease"/>
            <person name="Wu L."/>
            <person name="Ma J."/>
        </authorList>
    </citation>
    <scope>NUCLEOTIDE SEQUENCE [LARGE SCALE GENOMIC DNA]</scope>
    <source>
        <strain evidence="10">CCM 8604</strain>
    </source>
</reference>
<dbReference type="PANTHER" id="PTHR30582:SF2">
    <property type="entry name" value="L,D-TRANSPEPTIDASE YCIB-RELATED"/>
    <property type="match status" value="1"/>
</dbReference>
<gene>
    <name evidence="9" type="ORF">ACFQY8_00830</name>
</gene>
<keyword evidence="7" id="KW-0812">Transmembrane</keyword>
<dbReference type="InterPro" id="IPR038063">
    <property type="entry name" value="Transpep_catalytic_dom"/>
</dbReference>
<feature type="active site" description="Nucleophile" evidence="6">
    <location>
        <position position="474"/>
    </location>
</feature>
<keyword evidence="7" id="KW-1133">Transmembrane helix</keyword>
<dbReference type="RefSeq" id="WP_377937693.1">
    <property type="nucleotide sequence ID" value="NZ_JBHTHQ010000006.1"/>
</dbReference>
<name>A0ABW2Y219_9BIFI</name>
<keyword evidence="3 6" id="KW-0133">Cell shape</keyword>
<dbReference type="Gene3D" id="2.40.440.10">
    <property type="entry name" value="L,D-transpeptidase catalytic domain-like"/>
    <property type="match status" value="1"/>
</dbReference>
<evidence type="ECO:0000259" key="8">
    <source>
        <dbReference type="PROSITE" id="PS52029"/>
    </source>
</evidence>
<feature type="active site" description="Proton donor/acceptor" evidence="6">
    <location>
        <position position="455"/>
    </location>
</feature>
<sequence>MDEETTVELSRMDEALRAIEPVKKPHKRRNAIIVAVIALILVGSVSGAAWGASQYYSQRVAPGVSLGNVSLAGQSKEDVARAVQSSLKTTKVSFTVGSQTKTVSLAQLGIKADTRKSVDAVLKAKSNSGLGGALNRINPFAHKNVNIITEKINATALNQWAQKQFLTQDDLVQEAGVAYNSQTQKFEAQLGKPGKGINTQELVAVVQNAVAHTGTTTSATISEETVPSAVSDETAQQTADAANARLNTPVKLNNGQGKAITVDRATLATWMTYAPDMTNGTLNLTVNKDAVAQYVSAHSTELNQDKVDEVQVKNAAGKVFATVTQGRKGVAVKEDQSATVEALEKALAGTEATSVTVAADVIDFKTNVRVADYDSPNGDAWMKVDLSAQRAYAYRGSTLVREFIISSGANTPDKTSDDGTFFINIKYTSQTMRGPGYVTPGVQWVSYYNGGEAFHAAPWALDNIAKGRPGSHGCINMYEQDAKWVYDFAQPGTMVQVVGSTPMSPVRE</sequence>
<dbReference type="Proteomes" id="UP001597036">
    <property type="component" value="Unassembled WGS sequence"/>
</dbReference>
<dbReference type="InterPro" id="IPR038054">
    <property type="entry name" value="LD_TPept-like_central_sf"/>
</dbReference>
<comment type="caution">
    <text evidence="9">The sequence shown here is derived from an EMBL/GenBank/DDBJ whole genome shotgun (WGS) entry which is preliminary data.</text>
</comment>
<evidence type="ECO:0000256" key="3">
    <source>
        <dbReference type="ARBA" id="ARBA00022960"/>
    </source>
</evidence>
<feature type="transmembrane region" description="Helical" evidence="7">
    <location>
        <begin position="31"/>
        <end position="52"/>
    </location>
</feature>
<evidence type="ECO:0000256" key="6">
    <source>
        <dbReference type="PROSITE-ProRule" id="PRU01373"/>
    </source>
</evidence>
<dbReference type="Gene3D" id="3.10.20.800">
    <property type="match status" value="1"/>
</dbReference>
<keyword evidence="5 6" id="KW-0961">Cell wall biogenesis/degradation</keyword>
<dbReference type="SUPFAM" id="SSF141523">
    <property type="entry name" value="L,D-transpeptidase catalytic domain-like"/>
    <property type="match status" value="1"/>
</dbReference>
<comment type="pathway">
    <text evidence="1 6">Cell wall biogenesis; peptidoglycan biosynthesis.</text>
</comment>
<evidence type="ECO:0000256" key="4">
    <source>
        <dbReference type="ARBA" id="ARBA00022984"/>
    </source>
</evidence>
<keyword evidence="4 6" id="KW-0573">Peptidoglycan synthesis</keyword>
<dbReference type="InterPro" id="IPR050979">
    <property type="entry name" value="LD-transpeptidase"/>
</dbReference>
<dbReference type="PROSITE" id="PS52029">
    <property type="entry name" value="LD_TPASE"/>
    <property type="match status" value="1"/>
</dbReference>
<organism evidence="9 10">
    <name type="scientific">Alloscardovia venturai</name>
    <dbReference type="NCBI Taxonomy" id="1769421"/>
    <lineage>
        <taxon>Bacteria</taxon>
        <taxon>Bacillati</taxon>
        <taxon>Actinomycetota</taxon>
        <taxon>Actinomycetes</taxon>
        <taxon>Bifidobacteriales</taxon>
        <taxon>Bifidobacteriaceae</taxon>
        <taxon>Alloscardovia</taxon>
    </lineage>
</organism>
<evidence type="ECO:0000313" key="10">
    <source>
        <dbReference type="Proteomes" id="UP001597036"/>
    </source>
</evidence>
<keyword evidence="7" id="KW-0472">Membrane</keyword>
<dbReference type="Pfam" id="PF03734">
    <property type="entry name" value="YkuD"/>
    <property type="match status" value="1"/>
</dbReference>
<dbReference type="InterPro" id="IPR005490">
    <property type="entry name" value="LD_TPept_cat_dom"/>
</dbReference>
<dbReference type="EMBL" id="JBHTHQ010000006">
    <property type="protein sequence ID" value="MFD0704302.1"/>
    <property type="molecule type" value="Genomic_DNA"/>
</dbReference>
<evidence type="ECO:0000256" key="1">
    <source>
        <dbReference type="ARBA" id="ARBA00004752"/>
    </source>
</evidence>